<protein>
    <recommendedName>
        <fullName evidence="4">HAD family hydrolase</fullName>
    </recommendedName>
</protein>
<reference evidence="2" key="1">
    <citation type="submission" date="2020-10" db="EMBL/GenBank/DDBJ databases">
        <authorList>
            <person name="Gilroy R."/>
        </authorList>
    </citation>
    <scope>NUCLEOTIDE SEQUENCE</scope>
    <source>
        <strain evidence="2">CHK190-19873</strain>
    </source>
</reference>
<dbReference type="EMBL" id="DVIQ01000059">
    <property type="protein sequence ID" value="HIS31892.1"/>
    <property type="molecule type" value="Genomic_DNA"/>
</dbReference>
<accession>A0A9D1JKC2</accession>
<dbReference type="Gene3D" id="2.60.40.10">
    <property type="entry name" value="Immunoglobulins"/>
    <property type="match status" value="1"/>
</dbReference>
<name>A0A9D1JKC2_9FIRM</name>
<organism evidence="2 3">
    <name type="scientific">Candidatus Limivivens intestinipullorum</name>
    <dbReference type="NCBI Taxonomy" id="2840858"/>
    <lineage>
        <taxon>Bacteria</taxon>
        <taxon>Bacillati</taxon>
        <taxon>Bacillota</taxon>
        <taxon>Clostridia</taxon>
        <taxon>Lachnospirales</taxon>
        <taxon>Lachnospiraceae</taxon>
        <taxon>Lachnospiraceae incertae sedis</taxon>
        <taxon>Candidatus Limivivens</taxon>
    </lineage>
</organism>
<dbReference type="InterPro" id="IPR036412">
    <property type="entry name" value="HAD-like_sf"/>
</dbReference>
<reference evidence="2" key="2">
    <citation type="journal article" date="2021" name="PeerJ">
        <title>Extensive microbial diversity within the chicken gut microbiome revealed by metagenomics and culture.</title>
        <authorList>
            <person name="Gilroy R."/>
            <person name="Ravi A."/>
            <person name="Getino M."/>
            <person name="Pursley I."/>
            <person name="Horton D.L."/>
            <person name="Alikhan N.F."/>
            <person name="Baker D."/>
            <person name="Gharbi K."/>
            <person name="Hall N."/>
            <person name="Watson M."/>
            <person name="Adriaenssens E.M."/>
            <person name="Foster-Nyarko E."/>
            <person name="Jarju S."/>
            <person name="Secka A."/>
            <person name="Antonio M."/>
            <person name="Oren A."/>
            <person name="Chaudhuri R.R."/>
            <person name="La Ragione R."/>
            <person name="Hildebrand F."/>
            <person name="Pallen M.J."/>
        </authorList>
    </citation>
    <scope>NUCLEOTIDE SEQUENCE</scope>
    <source>
        <strain evidence="2">CHK190-19873</strain>
    </source>
</reference>
<feature type="region of interest" description="Disordered" evidence="1">
    <location>
        <begin position="35"/>
        <end position="54"/>
    </location>
</feature>
<evidence type="ECO:0000256" key="1">
    <source>
        <dbReference type="SAM" id="MobiDB-lite"/>
    </source>
</evidence>
<gene>
    <name evidence="2" type="ORF">IAB44_10160</name>
</gene>
<dbReference type="Gene3D" id="3.40.50.1000">
    <property type="entry name" value="HAD superfamily/HAD-like"/>
    <property type="match status" value="1"/>
</dbReference>
<evidence type="ECO:0000313" key="2">
    <source>
        <dbReference type="EMBL" id="HIS31892.1"/>
    </source>
</evidence>
<proteinExistence type="predicted"/>
<dbReference type="AlphaFoldDB" id="A0A9D1JKC2"/>
<dbReference type="InterPro" id="IPR023214">
    <property type="entry name" value="HAD_sf"/>
</dbReference>
<evidence type="ECO:0008006" key="4">
    <source>
        <dbReference type="Google" id="ProtNLM"/>
    </source>
</evidence>
<dbReference type="InterPro" id="IPR013783">
    <property type="entry name" value="Ig-like_fold"/>
</dbReference>
<comment type="caution">
    <text evidence="2">The sequence shown here is derived from an EMBL/GenBank/DDBJ whole genome shotgun (WGS) entry which is preliminary data.</text>
</comment>
<dbReference type="SUPFAM" id="SSF56784">
    <property type="entry name" value="HAD-like"/>
    <property type="match status" value="1"/>
</dbReference>
<dbReference type="Proteomes" id="UP000823935">
    <property type="component" value="Unassembled WGS sequence"/>
</dbReference>
<feature type="non-terminal residue" evidence="2">
    <location>
        <position position="1"/>
    </location>
</feature>
<sequence>SMDGVHYNDYSAVLTVFTAENQELFWMRKISGNAPQDQAQTGQRGRKKSGKINGKTEEALELRAEEVRPGSVSLSWSAPLEAVRYNIYRAEESGEYRFLKTTGRTDWTDESAEGKRTYFYKVKYTCDGTRYRDFPAPLEVKTPAGPFFIRNCGRLYEKGAESQAENRPLPIHFAKGLLPFSVISFDVFDTLLLRPFSSPSDIFILVGERLDIMDFCEIRKKAEEDARRENALLRGNREVTLSDIYRFVAEETGIDPQKGAETELLTELSLCRANPYMLEVFRLLREKGKTLVALSDMYLPKEDMERLLASCGYRGFSDILVSCDYNCSKRNGGLYELLLGRYGDPGGIVHVGDNRVSDMEEAQKKGIAVRWYKSVHEAGEEFRAKNMSHLAGSAYRGIVNEKLHNGIARYSPYYEVGYVYTGLYVMGFCQWLYRRAKEEGITKILFLAREGDLYKKVFDQMHPDMDTEYVLWSRIPVVKTIVKKNRHPYLLQLVHHKANALYKSRVGTLFERIGIAPLKEYLSQYRIRPEEYLTPENENAVRKLLIDHWDLVCACYEADQAAVKAYLTRKIGAAGRAAVVDVGWSGNNVLQVKYLAEQVYQMDCRISCFLAAARNVNDTYMAAMMQKREVEVYLFSNLYNKGLHDEHQAGNRKLNSFFFEILTQSCTPTFLGFDGEGGFLYDIPEVENYEHNREIHRGTLDFVRDYTERFRDFPYMMDISGHDAYMPFQYFANNLSWISKYFGGYLFGRDLFATQEKAVMESVSQVMKKAGIWEEGS</sequence>
<evidence type="ECO:0000313" key="3">
    <source>
        <dbReference type="Proteomes" id="UP000823935"/>
    </source>
</evidence>